<comment type="caution">
    <text evidence="1">The sequence shown here is derived from an EMBL/GenBank/DDBJ whole genome shotgun (WGS) entry which is preliminary data.</text>
</comment>
<dbReference type="EMBL" id="JACDQQ010000461">
    <property type="protein sequence ID" value="MBA0084290.1"/>
    <property type="molecule type" value="Genomic_DNA"/>
</dbReference>
<reference evidence="1" key="1">
    <citation type="submission" date="2020-06" db="EMBL/GenBank/DDBJ databases">
        <title>Legume-microbial interactions unlock mineral nutrients during tropical forest succession.</title>
        <authorList>
            <person name="Epihov D.Z."/>
        </authorList>
    </citation>
    <scope>NUCLEOTIDE SEQUENCE [LARGE SCALE GENOMIC DNA]</scope>
    <source>
        <strain evidence="1">Pan2503</strain>
    </source>
</reference>
<dbReference type="Gene3D" id="3.40.190.10">
    <property type="entry name" value="Periplasmic binding protein-like II"/>
    <property type="match status" value="1"/>
</dbReference>
<evidence type="ECO:0000313" key="1">
    <source>
        <dbReference type="EMBL" id="MBA0084290.1"/>
    </source>
</evidence>
<organism evidence="1 2">
    <name type="scientific">Candidatus Acidiferrum panamense</name>
    <dbReference type="NCBI Taxonomy" id="2741543"/>
    <lineage>
        <taxon>Bacteria</taxon>
        <taxon>Pseudomonadati</taxon>
        <taxon>Acidobacteriota</taxon>
        <taxon>Terriglobia</taxon>
        <taxon>Candidatus Acidiferrales</taxon>
        <taxon>Candidatus Acidiferrum</taxon>
    </lineage>
</organism>
<accession>A0A7V8NMY2</accession>
<evidence type="ECO:0000313" key="2">
    <source>
        <dbReference type="Proteomes" id="UP000567293"/>
    </source>
</evidence>
<name>A0A7V8NMY2_9BACT</name>
<keyword evidence="2" id="KW-1185">Reference proteome</keyword>
<dbReference type="AlphaFoldDB" id="A0A7V8NMY2"/>
<proteinExistence type="predicted"/>
<sequence length="333" mass="37849">MAQKLDIAFWNYDRTRLLADGSVKIEGADVAFHSARIVPEIFEAMIRRRAYDVSELGMTYFLRTFDEEGHSPFLAIPVFPVRAFRHGAIYISRNSGIEKPQNLVGKRIGELALYGHDAGVIPKGILSDDFGVKPEQSRWVIGGIDFPIGPIDFVSHPVPTGVEVEWVGTDVDLGAMLERGEIDALISADAPKAILEGSPKVGRLFEDYEAVERDYYRRTGIFPIMHTVVVTRELADEHPNLVKAVYRAFCTAKDRMQEQYVKGMTFNNMSIMLPWFSNLIDEDRALLGDDWWPYGIQRNRSAIDVVLRYHHEQGLTKRRLTIEDVFFPDLLDT</sequence>
<dbReference type="SUPFAM" id="SSF53850">
    <property type="entry name" value="Periplasmic binding protein-like II"/>
    <property type="match status" value="1"/>
</dbReference>
<gene>
    <name evidence="1" type="ORF">HRJ53_04775</name>
</gene>
<dbReference type="Proteomes" id="UP000567293">
    <property type="component" value="Unassembled WGS sequence"/>
</dbReference>
<protein>
    <submittedName>
        <fullName evidence="1">4,5-dihydroxyphthalate decarboxylase</fullName>
    </submittedName>
</protein>